<protein>
    <submittedName>
        <fullName evidence="2">Uncharacterized protein</fullName>
    </submittedName>
</protein>
<evidence type="ECO:0000256" key="1">
    <source>
        <dbReference type="SAM" id="MobiDB-lite"/>
    </source>
</evidence>
<keyword evidence="3" id="KW-1185">Reference proteome</keyword>
<evidence type="ECO:0000313" key="2">
    <source>
        <dbReference type="EMBL" id="KAJ8457741.1"/>
    </source>
</evidence>
<feature type="region of interest" description="Disordered" evidence="1">
    <location>
        <begin position="1"/>
        <end position="27"/>
    </location>
</feature>
<gene>
    <name evidence="2" type="ORF">ONZ51_g11350</name>
</gene>
<dbReference type="EMBL" id="JAPEVG010000530">
    <property type="protein sequence ID" value="KAJ8457741.1"/>
    <property type="molecule type" value="Genomic_DNA"/>
</dbReference>
<dbReference type="Proteomes" id="UP001215151">
    <property type="component" value="Unassembled WGS sequence"/>
</dbReference>
<dbReference type="AlphaFoldDB" id="A0AAD7TKB5"/>
<proteinExistence type="predicted"/>
<sequence>MASELGPLESPQVSQETDARSPRPTQYSGKLPDRDWFCCGYFIKLSALRRYLEKGHKRNYPPLMPAPRTLATLRELDGSPQERLDKLKALWIKKTDIEYRFIANVQQQSLPRIRSFAPAELRARLVNPSGVFLKIPNKVLGSYTRLEAYISTGICPPTDRRLTPTPEDQERLEIYIEAMNGLLCDAVREEASLTSQDFTFASIPLRCVCLPSFTDELVQDMLDYPSLARLYGIPPRYMLRGEVPMKTLERVGLLD</sequence>
<organism evidence="2 3">
    <name type="scientific">Trametes cubensis</name>
    <dbReference type="NCBI Taxonomy" id="1111947"/>
    <lineage>
        <taxon>Eukaryota</taxon>
        <taxon>Fungi</taxon>
        <taxon>Dikarya</taxon>
        <taxon>Basidiomycota</taxon>
        <taxon>Agaricomycotina</taxon>
        <taxon>Agaricomycetes</taxon>
        <taxon>Polyporales</taxon>
        <taxon>Polyporaceae</taxon>
        <taxon>Trametes</taxon>
    </lineage>
</organism>
<name>A0AAD7TKB5_9APHY</name>
<comment type="caution">
    <text evidence="2">The sequence shown here is derived from an EMBL/GenBank/DDBJ whole genome shotgun (WGS) entry which is preliminary data.</text>
</comment>
<evidence type="ECO:0000313" key="3">
    <source>
        <dbReference type="Proteomes" id="UP001215151"/>
    </source>
</evidence>
<reference evidence="2" key="1">
    <citation type="submission" date="2022-11" db="EMBL/GenBank/DDBJ databases">
        <title>Genome Sequence of Cubamyces cubensis.</title>
        <authorList>
            <person name="Buettner E."/>
        </authorList>
    </citation>
    <scope>NUCLEOTIDE SEQUENCE</scope>
    <source>
        <strain evidence="2">MPL-01</strain>
    </source>
</reference>
<accession>A0AAD7TKB5</accession>